<dbReference type="STRING" id="420404.SAMN05421793_1155"/>
<name>A0A1H6JFB3_9FLAO</name>
<proteinExistence type="predicted"/>
<evidence type="ECO:0000313" key="1">
    <source>
        <dbReference type="EMBL" id="SEH60955.1"/>
    </source>
</evidence>
<gene>
    <name evidence="1" type="ORF">SAMN05421793_1155</name>
</gene>
<reference evidence="2" key="1">
    <citation type="submission" date="2016-10" db="EMBL/GenBank/DDBJ databases">
        <authorList>
            <person name="Varghese N."/>
            <person name="Submissions S."/>
        </authorList>
    </citation>
    <scope>NUCLEOTIDE SEQUENCE [LARGE SCALE GENOMIC DNA]</scope>
    <source>
        <strain evidence="2">DSM 19326</strain>
    </source>
</reference>
<dbReference type="EMBL" id="FNWX01000015">
    <property type="protein sequence ID" value="SEH60955.1"/>
    <property type="molecule type" value="Genomic_DNA"/>
</dbReference>
<organism evidence="1 2">
    <name type="scientific">Epilithonimonas hominis</name>
    <dbReference type="NCBI Taxonomy" id="420404"/>
    <lineage>
        <taxon>Bacteria</taxon>
        <taxon>Pseudomonadati</taxon>
        <taxon>Bacteroidota</taxon>
        <taxon>Flavobacteriia</taxon>
        <taxon>Flavobacteriales</taxon>
        <taxon>Weeksellaceae</taxon>
        <taxon>Chryseobacterium group</taxon>
        <taxon>Epilithonimonas</taxon>
    </lineage>
</organism>
<dbReference type="AlphaFoldDB" id="A0A1H6JFB3"/>
<dbReference type="RefSeq" id="WP_089769662.1">
    <property type="nucleotide sequence ID" value="NZ_FNWX01000015.1"/>
</dbReference>
<keyword evidence="2" id="KW-1185">Reference proteome</keyword>
<dbReference type="GO" id="GO:0043165">
    <property type="term" value="P:Gram-negative-bacterium-type cell outer membrane assembly"/>
    <property type="evidence" value="ECO:0007669"/>
    <property type="project" value="InterPro"/>
</dbReference>
<dbReference type="Pfam" id="PF04390">
    <property type="entry name" value="LptE"/>
    <property type="match status" value="1"/>
</dbReference>
<dbReference type="Proteomes" id="UP000198555">
    <property type="component" value="Unassembled WGS sequence"/>
</dbReference>
<sequence length="184" mass="20575">MVRSQKSKARIQKRIVIFSLFLLLLILTNCYSFSGSSLSPEMKTVKINTFPNNAANNLPSLSQDFTVALQNRFLQRTTLKGAVDKPDLLIEGEITDYNITPTSVGAATTTTTGNIVQAQQNKLTITVKVHYENNIDPKLSFDKTYSDEAVFNSDLDLNSIETAQVKIVNERIINKIFNDIVANW</sequence>
<accession>A0A1H6JFB3</accession>
<protein>
    <submittedName>
        <fullName evidence="1">Lipopolysaccharide-assembly</fullName>
    </submittedName>
</protein>
<dbReference type="GO" id="GO:0019867">
    <property type="term" value="C:outer membrane"/>
    <property type="evidence" value="ECO:0007669"/>
    <property type="project" value="InterPro"/>
</dbReference>
<dbReference type="InterPro" id="IPR007485">
    <property type="entry name" value="LPS_assembly_LptE"/>
</dbReference>
<evidence type="ECO:0000313" key="2">
    <source>
        <dbReference type="Proteomes" id="UP000198555"/>
    </source>
</evidence>